<comment type="caution">
    <text evidence="1">The sequence shown here is derived from an EMBL/GenBank/DDBJ whole genome shotgun (WGS) entry which is preliminary data.</text>
</comment>
<dbReference type="Pfam" id="PF05159">
    <property type="entry name" value="Capsule_synth"/>
    <property type="match status" value="3"/>
</dbReference>
<proteinExistence type="predicted"/>
<organism evidence="1 2">
    <name type="scientific">Robbsia betulipollinis</name>
    <dbReference type="NCBI Taxonomy" id="2981849"/>
    <lineage>
        <taxon>Bacteria</taxon>
        <taxon>Pseudomonadati</taxon>
        <taxon>Pseudomonadota</taxon>
        <taxon>Betaproteobacteria</taxon>
        <taxon>Burkholderiales</taxon>
        <taxon>Burkholderiaceae</taxon>
        <taxon>Robbsia</taxon>
    </lineage>
</organism>
<dbReference type="CDD" id="cd16439">
    <property type="entry name" value="beta_Kdo_transferase_KpsC_2"/>
    <property type="match status" value="1"/>
</dbReference>
<reference evidence="1" key="1">
    <citation type="submission" date="2022-11" db="EMBL/GenBank/DDBJ databases">
        <title>Robbsia betulipollinis sp. nov., isolated from pollen of birch (Betula pendula).</title>
        <authorList>
            <person name="Shi H."/>
            <person name="Ambika Manirajan B."/>
            <person name="Ratering S."/>
            <person name="Geissler-Plaum R."/>
            <person name="Schnell S."/>
        </authorList>
    </citation>
    <scope>NUCLEOTIDE SEQUENCE</scope>
    <source>
        <strain evidence="1">Bb-Pol-6</strain>
    </source>
</reference>
<accession>A0ABT3ZK99</accession>
<dbReference type="CDD" id="cd16440">
    <property type="entry name" value="beta_Kdo_transferase_KpsC_1"/>
    <property type="match status" value="1"/>
</dbReference>
<dbReference type="InterPro" id="IPR007833">
    <property type="entry name" value="Capsule_polysaccharide_synth"/>
</dbReference>
<keyword evidence="2" id="KW-1185">Reference proteome</keyword>
<sequence length="680" mass="74198">MSAAVPGVVAIPSRTLARRPFIDTLLGARVRAIGPALPRAHGIAAREMPCAERWTAVAGWGNRPSGQRAAQLAMHFGLPLWRLEDGFLRSDGDATDPQGLSLCVDDVGIYYDARGPSRLERLIAAAPPAGSGRRCDALLAAWRDHRLSKYNHARDATTTLFREHVLVCDQTRGDRSIEGALATPATFRHMLEAALDNHPGHPVVLKLHPDVFSGRKRGHIDSLSAGMASRIRILGSHQHAPDLLEHAAAVYTVSSQMGFEALLWRRPVHIFGMPFYAGWGLTTDALPAPARRGAADLHALVHAALVAYPRYVDPETGQRCEAERVIAHIALQRRMRARFPQTVHAIGFSRWKRPAARAFFSGSELRFIRSARQLPKNAEAIATWGLGARPLPAHAGARTWIRVEDGFLRSVGLGARLVSPRSWVLDPQGLHYDAQGPSGLETLIETGPFDPALLARARALASTLTARRISKYNLTGAAWHRPASAGNVLLVVGQVEGDASLARGSPTIATNRALLEAVRALEPDAYIAYKPHPDVVAGLRRGAVPADVLHRLCDAVLRDTPVLDALAQADAIHVMTSLTGFEALLRGKVVVTHGWPFYAGWGLTLDRCPAIAKPHRRAASLEELIAATLILYPTYISAATGRFTSPERTLHELGEMRDGARRIEKHGRWPAWLLRWATRK</sequence>
<name>A0ABT3ZK99_9BURK</name>
<dbReference type="Proteomes" id="UP001082899">
    <property type="component" value="Unassembled WGS sequence"/>
</dbReference>
<dbReference type="EMBL" id="JAPMXC010000001">
    <property type="protein sequence ID" value="MCY0386877.1"/>
    <property type="molecule type" value="Genomic_DNA"/>
</dbReference>
<evidence type="ECO:0000313" key="2">
    <source>
        <dbReference type="Proteomes" id="UP001082899"/>
    </source>
</evidence>
<protein>
    <submittedName>
        <fullName evidence="1">Capsular polysaccharide biosynthesis protein</fullName>
    </submittedName>
</protein>
<evidence type="ECO:0000313" key="1">
    <source>
        <dbReference type="EMBL" id="MCY0386877.1"/>
    </source>
</evidence>
<gene>
    <name evidence="1" type="ORF">OVY01_06465</name>
</gene>
<dbReference type="RefSeq" id="WP_267846539.1">
    <property type="nucleotide sequence ID" value="NZ_JAPMXC010000001.1"/>
</dbReference>